<dbReference type="OrthoDB" id="3181669at2759"/>
<dbReference type="InterPro" id="IPR001810">
    <property type="entry name" value="F-box_dom"/>
</dbReference>
<evidence type="ECO:0000259" key="1">
    <source>
        <dbReference type="Pfam" id="PF12937"/>
    </source>
</evidence>
<accession>A0A1B7MP80</accession>
<evidence type="ECO:0000313" key="3">
    <source>
        <dbReference type="Proteomes" id="UP000092154"/>
    </source>
</evidence>
<dbReference type="Gene3D" id="3.80.10.10">
    <property type="entry name" value="Ribonuclease Inhibitor"/>
    <property type="match status" value="1"/>
</dbReference>
<gene>
    <name evidence="2" type="ORF">K503DRAFT_724519</name>
</gene>
<dbReference type="STRING" id="1314800.A0A1B7MP80"/>
<dbReference type="Pfam" id="PF12937">
    <property type="entry name" value="F-box-like"/>
    <property type="match status" value="1"/>
</dbReference>
<dbReference type="InterPro" id="IPR032675">
    <property type="entry name" value="LRR_dom_sf"/>
</dbReference>
<dbReference type="Gene3D" id="1.20.1280.50">
    <property type="match status" value="1"/>
</dbReference>
<dbReference type="AlphaFoldDB" id="A0A1B7MP80"/>
<organism evidence="2 3">
    <name type="scientific">Rhizopogon vinicolor AM-OR11-026</name>
    <dbReference type="NCBI Taxonomy" id="1314800"/>
    <lineage>
        <taxon>Eukaryota</taxon>
        <taxon>Fungi</taxon>
        <taxon>Dikarya</taxon>
        <taxon>Basidiomycota</taxon>
        <taxon>Agaricomycotina</taxon>
        <taxon>Agaricomycetes</taxon>
        <taxon>Agaricomycetidae</taxon>
        <taxon>Boletales</taxon>
        <taxon>Suillineae</taxon>
        <taxon>Rhizopogonaceae</taxon>
        <taxon>Rhizopogon</taxon>
    </lineage>
</organism>
<sequence>MVVRVASNHPPTQSQLAHNITRGVRLECELMASQVIPTPLPSSRTHRQTDIDNELATLAQRMQALRTHRNTLSHVSSIPPEILGAVFVHLARHVQSLHPPDAPAVLSWLNVAHVSRHWRDVALANPELWATPFLNSSNATEEMLIRSKMVPLILRTGRRYRIDCVEKAFQHVDRLQEVSLDCPNSPTHHMLDFLGKLSSSSALILQSLSLDGGITRRPRIAIPTSFSAPNLRRLQLSHCDLSWASPVLTGLTVLDIKSVSAESLPTLDGLISVLRRMPALHTLSLEGALPILPHATKSLPRTPRAMNVQLPHLARLRLVGKMLEVANVLARIDLPDSTTLEVLLECRVFSCGNGNQEWNASLPIISHALESCFKAAPDKSRRTPRSMRLSANNTIRLQYGTVRHPASWVKLASETSTMEWTSEFPVTLDVGFPGEANKAMLKKLYRLIPLVRLEALYIEGYFHPCWDGFWNDVLGRTAHNLAYIHLRGTSQLLDDLLKSMRSRNLKHSVSRSVENRSRRGYVFAPALSHLVLENVEFTREFIAFCSFSMTYVHPFDLRDVLIDRVNDDRGLDKLSITGCTGIHAHHVELLREVVADVEWDEYEDPDNYDFDYDDDEYDSHYGIDSDGIEYYHGGFL</sequence>
<reference evidence="2 3" key="1">
    <citation type="submission" date="2016-06" db="EMBL/GenBank/DDBJ databases">
        <title>Comparative genomics of the ectomycorrhizal sister species Rhizopogon vinicolor and Rhizopogon vesiculosus (Basidiomycota: Boletales) reveals a divergence of the mating type B locus.</title>
        <authorList>
            <consortium name="DOE Joint Genome Institute"/>
            <person name="Mujic A.B."/>
            <person name="Kuo A."/>
            <person name="Tritt A."/>
            <person name="Lipzen A."/>
            <person name="Chen C."/>
            <person name="Johnson J."/>
            <person name="Sharma A."/>
            <person name="Barry K."/>
            <person name="Grigoriev I.V."/>
            <person name="Spatafora J.W."/>
        </authorList>
    </citation>
    <scope>NUCLEOTIDE SEQUENCE [LARGE SCALE GENOMIC DNA]</scope>
    <source>
        <strain evidence="2 3">AM-OR11-026</strain>
    </source>
</reference>
<dbReference type="SUPFAM" id="SSF52047">
    <property type="entry name" value="RNI-like"/>
    <property type="match status" value="1"/>
</dbReference>
<name>A0A1B7MP80_9AGAM</name>
<dbReference type="EMBL" id="KV448615">
    <property type="protein sequence ID" value="OAX34410.1"/>
    <property type="molecule type" value="Genomic_DNA"/>
</dbReference>
<dbReference type="Proteomes" id="UP000092154">
    <property type="component" value="Unassembled WGS sequence"/>
</dbReference>
<protein>
    <recommendedName>
        <fullName evidence="1">F-box domain-containing protein</fullName>
    </recommendedName>
</protein>
<proteinExistence type="predicted"/>
<keyword evidence="3" id="KW-1185">Reference proteome</keyword>
<evidence type="ECO:0000313" key="2">
    <source>
        <dbReference type="EMBL" id="OAX34410.1"/>
    </source>
</evidence>
<feature type="domain" description="F-box" evidence="1">
    <location>
        <begin position="76"/>
        <end position="134"/>
    </location>
</feature>
<dbReference type="InParanoid" id="A0A1B7MP80"/>